<dbReference type="GO" id="GO:0005886">
    <property type="term" value="C:plasma membrane"/>
    <property type="evidence" value="ECO:0007669"/>
    <property type="project" value="UniProtKB-SubCell"/>
</dbReference>
<evidence type="ECO:0000256" key="7">
    <source>
        <dbReference type="SAM" id="Phobius"/>
    </source>
</evidence>
<feature type="transmembrane region" description="Helical" evidence="7">
    <location>
        <begin position="131"/>
        <end position="153"/>
    </location>
</feature>
<feature type="transmembrane region" description="Helical" evidence="7">
    <location>
        <begin position="191"/>
        <end position="214"/>
    </location>
</feature>
<feature type="transmembrane region" description="Helical" evidence="7">
    <location>
        <begin position="89"/>
        <end position="111"/>
    </location>
</feature>
<dbReference type="InterPro" id="IPR035906">
    <property type="entry name" value="MetI-like_sf"/>
</dbReference>
<evidence type="ECO:0000313" key="8">
    <source>
        <dbReference type="EMBL" id="VAW00430.1"/>
    </source>
</evidence>
<sequence length="392" mass="41943">MEKLLTTILGVVGSVGISAILFIGANMIFDLAPRHWKWFSALVGFLTTSTVFLILWANDLLLSPGTVTLIAITIGTVGGFALGTTSNRWLRFVYGAGAGMALGALAGSFSQNVFGILEDGTPVVWPARPDLQFGPLLGWTIGGALVGLAIWVLNSRQKPAYRSALFWGTIGWIVGAYMVPSLSSGTQSDAILAGTVLGFGVGALPGSKPLASALERNRVKEESRKYIFLGPAFLFIAVTLIIPTIRTLVLSLRDRRGDGFVGAENYKAIFANSNTFDLSDWRLFFTSRLFWIGAIIVLIGFVIARLRGKEIGTRIQGSPPSYATWFVGGLLLSAAALSVLRGTLFNNLWWVITVTLVATAMGLGIAVLADRAKYESAAKSIIFLPMAISFVG</sequence>
<keyword evidence="3" id="KW-1003">Cell membrane</keyword>
<feature type="transmembrane region" description="Helical" evidence="7">
    <location>
        <begin position="6"/>
        <end position="29"/>
    </location>
</feature>
<dbReference type="Gene3D" id="1.10.3720.10">
    <property type="entry name" value="MetI-like"/>
    <property type="match status" value="1"/>
</dbReference>
<keyword evidence="6 7" id="KW-0472">Membrane</keyword>
<accession>A0A3B0S825</accession>
<feature type="transmembrane region" description="Helical" evidence="7">
    <location>
        <begin position="348"/>
        <end position="369"/>
    </location>
</feature>
<keyword evidence="4 7" id="KW-0812">Transmembrane</keyword>
<name>A0A3B0S825_9ZZZZ</name>
<dbReference type="PANTHER" id="PTHR30193">
    <property type="entry name" value="ABC TRANSPORTER PERMEASE PROTEIN"/>
    <property type="match status" value="1"/>
</dbReference>
<reference evidence="8" key="1">
    <citation type="submission" date="2018-06" db="EMBL/GenBank/DDBJ databases">
        <authorList>
            <person name="Zhirakovskaya E."/>
        </authorList>
    </citation>
    <scope>NUCLEOTIDE SEQUENCE</scope>
</reference>
<dbReference type="SUPFAM" id="SSF161098">
    <property type="entry name" value="MetI-like"/>
    <property type="match status" value="1"/>
</dbReference>
<evidence type="ECO:0000256" key="3">
    <source>
        <dbReference type="ARBA" id="ARBA00022475"/>
    </source>
</evidence>
<comment type="subcellular location">
    <subcellularLocation>
        <location evidence="1">Cell membrane</location>
        <topology evidence="1">Multi-pass membrane protein</topology>
    </subcellularLocation>
</comment>
<evidence type="ECO:0000256" key="5">
    <source>
        <dbReference type="ARBA" id="ARBA00022989"/>
    </source>
</evidence>
<feature type="transmembrane region" description="Helical" evidence="7">
    <location>
        <begin position="283"/>
        <end position="303"/>
    </location>
</feature>
<feature type="transmembrane region" description="Helical" evidence="7">
    <location>
        <begin position="36"/>
        <end position="56"/>
    </location>
</feature>
<feature type="transmembrane region" description="Helical" evidence="7">
    <location>
        <begin position="323"/>
        <end position="342"/>
    </location>
</feature>
<keyword evidence="2" id="KW-0813">Transport</keyword>
<proteinExistence type="predicted"/>
<organism evidence="8">
    <name type="scientific">hydrothermal vent metagenome</name>
    <dbReference type="NCBI Taxonomy" id="652676"/>
    <lineage>
        <taxon>unclassified sequences</taxon>
        <taxon>metagenomes</taxon>
        <taxon>ecological metagenomes</taxon>
    </lineage>
</organism>
<keyword evidence="5 7" id="KW-1133">Transmembrane helix</keyword>
<gene>
    <name evidence="8" type="ORF">MNBD_ACTINO02-614</name>
</gene>
<evidence type="ECO:0000256" key="6">
    <source>
        <dbReference type="ARBA" id="ARBA00023136"/>
    </source>
</evidence>
<protein>
    <submittedName>
        <fullName evidence="8">ABC alpha-glucoside transporter, inner membrane subunit AglF</fullName>
    </submittedName>
</protein>
<evidence type="ECO:0000256" key="2">
    <source>
        <dbReference type="ARBA" id="ARBA00022448"/>
    </source>
</evidence>
<dbReference type="EMBL" id="UOEK01000187">
    <property type="protein sequence ID" value="VAW00430.1"/>
    <property type="molecule type" value="Genomic_DNA"/>
</dbReference>
<feature type="transmembrane region" description="Helical" evidence="7">
    <location>
        <begin position="62"/>
        <end position="82"/>
    </location>
</feature>
<feature type="transmembrane region" description="Helical" evidence="7">
    <location>
        <begin position="226"/>
        <end position="245"/>
    </location>
</feature>
<feature type="non-terminal residue" evidence="8">
    <location>
        <position position="392"/>
    </location>
</feature>
<evidence type="ECO:0000256" key="1">
    <source>
        <dbReference type="ARBA" id="ARBA00004651"/>
    </source>
</evidence>
<evidence type="ECO:0000256" key="4">
    <source>
        <dbReference type="ARBA" id="ARBA00022692"/>
    </source>
</evidence>
<feature type="transmembrane region" description="Helical" evidence="7">
    <location>
        <begin position="160"/>
        <end position="179"/>
    </location>
</feature>
<dbReference type="InterPro" id="IPR051393">
    <property type="entry name" value="ABC_transporter_permease"/>
</dbReference>
<dbReference type="PANTHER" id="PTHR30193:SF18">
    <property type="entry name" value="OSMOPROTECTIVE COMPOUNDS UPTAKE PERMEASE PROTEIN GGTC"/>
    <property type="match status" value="1"/>
</dbReference>
<dbReference type="AlphaFoldDB" id="A0A3B0S825"/>